<evidence type="ECO:0000256" key="5">
    <source>
        <dbReference type="ARBA" id="ARBA00021006"/>
    </source>
</evidence>
<keyword evidence="11" id="KW-1133">Transmembrane helix</keyword>
<evidence type="ECO:0000256" key="1">
    <source>
        <dbReference type="ARBA" id="ARBA00003257"/>
    </source>
</evidence>
<evidence type="ECO:0000256" key="7">
    <source>
        <dbReference type="ARBA" id="ARBA00022660"/>
    </source>
</evidence>
<keyword evidence="10" id="KW-0249">Electron transport</keyword>
<evidence type="ECO:0000256" key="3">
    <source>
        <dbReference type="ARBA" id="ARBA00009025"/>
    </source>
</evidence>
<evidence type="ECO:0000256" key="12">
    <source>
        <dbReference type="ARBA" id="ARBA00023027"/>
    </source>
</evidence>
<dbReference type="GO" id="GO:0048039">
    <property type="term" value="F:ubiquinone binding"/>
    <property type="evidence" value="ECO:0007669"/>
    <property type="project" value="TreeGrafter"/>
</dbReference>
<feature type="non-terminal residue" evidence="19">
    <location>
        <position position="71"/>
    </location>
</feature>
<comment type="catalytic activity">
    <reaction evidence="17">
        <text>a ubiquinone + NADH + 5 H(+)(in) = a ubiquinol + NAD(+) + 4 H(+)(out)</text>
        <dbReference type="Rhea" id="RHEA:29091"/>
        <dbReference type="Rhea" id="RHEA-COMP:9565"/>
        <dbReference type="Rhea" id="RHEA-COMP:9566"/>
        <dbReference type="ChEBI" id="CHEBI:15378"/>
        <dbReference type="ChEBI" id="CHEBI:16389"/>
        <dbReference type="ChEBI" id="CHEBI:17976"/>
        <dbReference type="ChEBI" id="CHEBI:57540"/>
        <dbReference type="ChEBI" id="CHEBI:57945"/>
        <dbReference type="EC" id="7.1.1.2"/>
    </reaction>
</comment>
<keyword evidence="7" id="KW-0679">Respiratory chain</keyword>
<comment type="function">
    <text evidence="1">Core subunit of the mitochondrial membrane respiratory chain NADH dehydrogenase (Complex I) that is believed to belong to the minimal assembly required for catalysis. Complex I functions in the transfer of electrons from NADH to the respiratory chain. The immediate electron acceptor for the enzyme is believed to be ubiquinone.</text>
</comment>
<feature type="domain" description="NADH:quinone oxidoreductase/Mrp antiporter transmembrane" evidence="18">
    <location>
        <begin position="20"/>
        <end position="64"/>
    </location>
</feature>
<dbReference type="Proteomes" id="UP000004810">
    <property type="component" value="Unassembled WGS sequence"/>
</dbReference>
<dbReference type="GO" id="GO:0008137">
    <property type="term" value="F:NADH dehydrogenase (ubiquinone) activity"/>
    <property type="evidence" value="ECO:0007669"/>
    <property type="project" value="UniProtKB-EC"/>
</dbReference>
<dbReference type="PANTHER" id="PTHR43507">
    <property type="entry name" value="NADH-UBIQUINONE OXIDOREDUCTASE CHAIN 4"/>
    <property type="match status" value="1"/>
</dbReference>
<dbReference type="GO" id="GO:0015990">
    <property type="term" value="P:electron transport coupled proton transport"/>
    <property type="evidence" value="ECO:0007669"/>
    <property type="project" value="TreeGrafter"/>
</dbReference>
<evidence type="ECO:0000256" key="17">
    <source>
        <dbReference type="ARBA" id="ARBA00049551"/>
    </source>
</evidence>
<dbReference type="InterPro" id="IPR001750">
    <property type="entry name" value="ND/Mrp_TM"/>
</dbReference>
<keyword evidence="12" id="KW-0520">NAD</keyword>
<gene>
    <name evidence="19" type="ORF">WUBG_19143</name>
</gene>
<evidence type="ECO:0000256" key="15">
    <source>
        <dbReference type="ARBA" id="ARBA00023136"/>
    </source>
</evidence>
<evidence type="ECO:0000256" key="4">
    <source>
        <dbReference type="ARBA" id="ARBA00012944"/>
    </source>
</evidence>
<dbReference type="GO" id="GO:0003954">
    <property type="term" value="F:NADH dehydrogenase activity"/>
    <property type="evidence" value="ECO:0007669"/>
    <property type="project" value="TreeGrafter"/>
</dbReference>
<evidence type="ECO:0000256" key="6">
    <source>
        <dbReference type="ARBA" id="ARBA00022448"/>
    </source>
</evidence>
<keyword evidence="8" id="KW-0812">Transmembrane</keyword>
<dbReference type="EMBL" id="ADBV01024568">
    <property type="protein sequence ID" value="EJW69952.1"/>
    <property type="molecule type" value="Genomic_DNA"/>
</dbReference>
<evidence type="ECO:0000256" key="13">
    <source>
        <dbReference type="ARBA" id="ARBA00023075"/>
    </source>
</evidence>
<organism evidence="19 20">
    <name type="scientific">Wuchereria bancrofti</name>
    <dbReference type="NCBI Taxonomy" id="6293"/>
    <lineage>
        <taxon>Eukaryota</taxon>
        <taxon>Metazoa</taxon>
        <taxon>Ecdysozoa</taxon>
        <taxon>Nematoda</taxon>
        <taxon>Chromadorea</taxon>
        <taxon>Rhabditida</taxon>
        <taxon>Spirurina</taxon>
        <taxon>Spiruromorpha</taxon>
        <taxon>Filarioidea</taxon>
        <taxon>Onchocercidae</taxon>
        <taxon>Wuchereria</taxon>
    </lineage>
</organism>
<comment type="similarity">
    <text evidence="3">Belongs to the complex I subunit 4 family.</text>
</comment>
<evidence type="ECO:0000256" key="10">
    <source>
        <dbReference type="ARBA" id="ARBA00022982"/>
    </source>
</evidence>
<name>J9DZB0_WUCBA</name>
<proteinExistence type="inferred from homology"/>
<protein>
    <recommendedName>
        <fullName evidence="5">NADH-ubiquinone oxidoreductase chain 4</fullName>
        <ecNumber evidence="4">7.1.1.2</ecNumber>
    </recommendedName>
    <alternativeName>
        <fullName evidence="16">NADH dehydrogenase subunit 4</fullName>
    </alternativeName>
</protein>
<reference evidence="20" key="1">
    <citation type="submission" date="2012-08" db="EMBL/GenBank/DDBJ databases">
        <title>The Genome Sequence of Wuchereria bancrofti.</title>
        <authorList>
            <person name="Nutman T.B."/>
            <person name="Fink D.L."/>
            <person name="Russ C."/>
            <person name="Young S."/>
            <person name="Zeng Q."/>
            <person name="Koehrsen M."/>
            <person name="Alvarado L."/>
            <person name="Berlin A."/>
            <person name="Chapman S.B."/>
            <person name="Chen Z."/>
            <person name="Freedman E."/>
            <person name="Gellesch M."/>
            <person name="Goldberg J."/>
            <person name="Griggs A."/>
            <person name="Gujja S."/>
            <person name="Heilman E.R."/>
            <person name="Heiman D."/>
            <person name="Hepburn T."/>
            <person name="Howarth C."/>
            <person name="Jen D."/>
            <person name="Larson L."/>
            <person name="Lewis B."/>
            <person name="Mehta T."/>
            <person name="Park D."/>
            <person name="Pearson M."/>
            <person name="Roberts A."/>
            <person name="Saif S."/>
            <person name="Shea T."/>
            <person name="Shenoy N."/>
            <person name="Sisk P."/>
            <person name="Stolte C."/>
            <person name="Sykes S."/>
            <person name="Walk T."/>
            <person name="White J."/>
            <person name="Yandava C."/>
            <person name="Haas B."/>
            <person name="Henn M.R."/>
            <person name="Nusbaum C."/>
            <person name="Birren B."/>
        </authorList>
    </citation>
    <scope>NUCLEOTIDE SEQUENCE [LARGE SCALE GENOMIC DNA]</scope>
    <source>
        <strain evidence="20">NA</strain>
    </source>
</reference>
<dbReference type="EC" id="7.1.1.2" evidence="4"/>
<dbReference type="AlphaFoldDB" id="J9DZB0"/>
<evidence type="ECO:0000259" key="18">
    <source>
        <dbReference type="Pfam" id="PF00361"/>
    </source>
</evidence>
<evidence type="ECO:0000256" key="16">
    <source>
        <dbReference type="ARBA" id="ARBA00031025"/>
    </source>
</evidence>
<evidence type="ECO:0000256" key="11">
    <source>
        <dbReference type="ARBA" id="ARBA00022989"/>
    </source>
</evidence>
<sequence>MLPVLFCLLGYGRQVEKISALKFPVYFLHVWLPKVHVEAPTRARIVLAGVILKLGGAGFYRVRKSLNFFGL</sequence>
<keyword evidence="6" id="KW-0813">Transport</keyword>
<evidence type="ECO:0000313" key="20">
    <source>
        <dbReference type="Proteomes" id="UP000004810"/>
    </source>
</evidence>
<evidence type="ECO:0000256" key="14">
    <source>
        <dbReference type="ARBA" id="ARBA00023128"/>
    </source>
</evidence>
<evidence type="ECO:0000256" key="9">
    <source>
        <dbReference type="ARBA" id="ARBA00022967"/>
    </source>
</evidence>
<dbReference type="Pfam" id="PF00361">
    <property type="entry name" value="Proton_antipo_M"/>
    <property type="match status" value="1"/>
</dbReference>
<comment type="caution">
    <text evidence="19">The sequence shown here is derived from an EMBL/GenBank/DDBJ whole genome shotgun (WGS) entry which is preliminary data.</text>
</comment>
<keyword evidence="14" id="KW-0496">Mitochondrion</keyword>
<evidence type="ECO:0000256" key="2">
    <source>
        <dbReference type="ARBA" id="ARBA00004225"/>
    </source>
</evidence>
<accession>J9DZB0</accession>
<dbReference type="GO" id="GO:0031966">
    <property type="term" value="C:mitochondrial membrane"/>
    <property type="evidence" value="ECO:0007669"/>
    <property type="project" value="UniProtKB-SubCell"/>
</dbReference>
<keyword evidence="9" id="KW-1278">Translocase</keyword>
<keyword evidence="13" id="KW-0830">Ubiquinone</keyword>
<evidence type="ECO:0000256" key="8">
    <source>
        <dbReference type="ARBA" id="ARBA00022692"/>
    </source>
</evidence>
<evidence type="ECO:0000313" key="19">
    <source>
        <dbReference type="EMBL" id="EJW69952.1"/>
    </source>
</evidence>
<dbReference type="GO" id="GO:0042773">
    <property type="term" value="P:ATP synthesis coupled electron transport"/>
    <property type="evidence" value="ECO:0007669"/>
    <property type="project" value="InterPro"/>
</dbReference>
<dbReference type="InterPro" id="IPR003918">
    <property type="entry name" value="NADH_UbQ_OxRdtase"/>
</dbReference>
<comment type="subcellular location">
    <subcellularLocation>
        <location evidence="2">Mitochondrion membrane</location>
        <topology evidence="2">Multi-pass membrane protein</topology>
    </subcellularLocation>
</comment>
<dbReference type="PANTHER" id="PTHR43507:SF20">
    <property type="entry name" value="NADH-UBIQUINONE OXIDOREDUCTASE CHAIN 4"/>
    <property type="match status" value="1"/>
</dbReference>
<keyword evidence="15" id="KW-0472">Membrane</keyword>